<keyword evidence="4" id="KW-0479">Metal-binding</keyword>
<keyword evidence="5" id="KW-0863">Zinc-finger</keyword>
<evidence type="ECO:0000256" key="1">
    <source>
        <dbReference type="ARBA" id="ARBA00004496"/>
    </source>
</evidence>
<comment type="caution">
    <text evidence="8">The sequence shown here is derived from an EMBL/GenBank/DDBJ whole genome shotgun (WGS) entry which is preliminary data.</text>
</comment>
<dbReference type="InterPro" id="IPR007650">
    <property type="entry name" value="Zf-FLZ_dom"/>
</dbReference>
<dbReference type="EMBL" id="SMOL01000348">
    <property type="protein sequence ID" value="KAB2620297.1"/>
    <property type="molecule type" value="Genomic_DNA"/>
</dbReference>
<proteinExistence type="inferred from homology"/>
<dbReference type="EMBL" id="SMOL01000649">
    <property type="protein sequence ID" value="KAB2604096.1"/>
    <property type="molecule type" value="Genomic_DNA"/>
</dbReference>
<comment type="subcellular location">
    <subcellularLocation>
        <location evidence="1">Cytoplasm</location>
    </subcellularLocation>
</comment>
<evidence type="ECO:0000313" key="9">
    <source>
        <dbReference type="EMBL" id="KAB2620297.1"/>
    </source>
</evidence>
<name>A0A5N5FLV7_9ROSA</name>
<dbReference type="PANTHER" id="PTHR33059:SF4">
    <property type="entry name" value="FCS-LIKE ZINC FINGER 5"/>
    <property type="match status" value="1"/>
</dbReference>
<keyword evidence="5" id="KW-0862">Zinc</keyword>
<keyword evidence="3" id="KW-0963">Cytoplasm</keyword>
<protein>
    <recommendedName>
        <fullName evidence="7">FLZ-type domain-containing protein</fullName>
    </recommendedName>
</protein>
<feature type="zinc finger region" description="FLZ-type" evidence="6">
    <location>
        <begin position="73"/>
        <end position="117"/>
    </location>
</feature>
<evidence type="ECO:0000259" key="7">
    <source>
        <dbReference type="PROSITE" id="PS51795"/>
    </source>
</evidence>
<dbReference type="PANTHER" id="PTHR33059">
    <property type="entry name" value="FCS-LIKE ZINC FINGER 5"/>
    <property type="match status" value="1"/>
</dbReference>
<dbReference type="OrthoDB" id="1141572at2759"/>
<evidence type="ECO:0000256" key="5">
    <source>
        <dbReference type="ARBA" id="ARBA00022771"/>
    </source>
</evidence>
<dbReference type="PROSITE" id="PS51795">
    <property type="entry name" value="ZF_FLZ"/>
    <property type="match status" value="1"/>
</dbReference>
<keyword evidence="10" id="KW-1185">Reference proteome</keyword>
<reference evidence="8 10" key="1">
    <citation type="submission" date="2019-09" db="EMBL/GenBank/DDBJ databases">
        <authorList>
            <person name="Ou C."/>
        </authorList>
    </citation>
    <scope>NUCLEOTIDE SEQUENCE [LARGE SCALE GENOMIC DNA]</scope>
    <source>
        <strain evidence="8">S2</strain>
        <tissue evidence="8">Leaf</tissue>
    </source>
</reference>
<evidence type="ECO:0000256" key="4">
    <source>
        <dbReference type="ARBA" id="ARBA00022723"/>
    </source>
</evidence>
<evidence type="ECO:0000313" key="8">
    <source>
        <dbReference type="EMBL" id="KAB2604096.1"/>
    </source>
</evidence>
<gene>
    <name evidence="9" type="ORF">D8674_038994</name>
    <name evidence="8" type="ORF">D8674_039046</name>
</gene>
<evidence type="ECO:0000313" key="10">
    <source>
        <dbReference type="Proteomes" id="UP000327157"/>
    </source>
</evidence>
<evidence type="ECO:0000256" key="3">
    <source>
        <dbReference type="ARBA" id="ARBA00022490"/>
    </source>
</evidence>
<reference evidence="8 10" key="2">
    <citation type="submission" date="2019-11" db="EMBL/GenBank/DDBJ databases">
        <title>A de novo genome assembly of a pear dwarfing rootstock.</title>
        <authorList>
            <person name="Wang F."/>
            <person name="Wang J."/>
            <person name="Li S."/>
            <person name="Zhang Y."/>
            <person name="Fang M."/>
            <person name="Ma L."/>
            <person name="Zhao Y."/>
            <person name="Jiang S."/>
        </authorList>
    </citation>
    <scope>NUCLEOTIDE SEQUENCE [LARGE SCALE GENOMIC DNA]</scope>
    <source>
        <strain evidence="8">S2</strain>
        <tissue evidence="8">Leaf</tissue>
    </source>
</reference>
<dbReference type="AlphaFoldDB" id="A0A5N5FLV7"/>
<comment type="similarity">
    <text evidence="2">Belongs to the FLZ family.</text>
</comment>
<feature type="domain" description="FLZ-type" evidence="7">
    <location>
        <begin position="73"/>
        <end position="117"/>
    </location>
</feature>
<evidence type="ECO:0000256" key="2">
    <source>
        <dbReference type="ARBA" id="ARBA00009374"/>
    </source>
</evidence>
<organism evidence="8 10">
    <name type="scientific">Pyrus ussuriensis x Pyrus communis</name>
    <dbReference type="NCBI Taxonomy" id="2448454"/>
    <lineage>
        <taxon>Eukaryota</taxon>
        <taxon>Viridiplantae</taxon>
        <taxon>Streptophyta</taxon>
        <taxon>Embryophyta</taxon>
        <taxon>Tracheophyta</taxon>
        <taxon>Spermatophyta</taxon>
        <taxon>Magnoliopsida</taxon>
        <taxon>eudicotyledons</taxon>
        <taxon>Gunneridae</taxon>
        <taxon>Pentapetalae</taxon>
        <taxon>rosids</taxon>
        <taxon>fabids</taxon>
        <taxon>Rosales</taxon>
        <taxon>Rosaceae</taxon>
        <taxon>Amygdaloideae</taxon>
        <taxon>Maleae</taxon>
        <taxon>Pyrus</taxon>
    </lineage>
</organism>
<dbReference type="Proteomes" id="UP000327157">
    <property type="component" value="Unassembled WGS sequence"/>
</dbReference>
<evidence type="ECO:0000256" key="6">
    <source>
        <dbReference type="PROSITE-ProRule" id="PRU01131"/>
    </source>
</evidence>
<accession>A0A5N5FLV7</accession>
<dbReference type="Pfam" id="PF04570">
    <property type="entry name" value="zf-FLZ"/>
    <property type="match status" value="1"/>
</dbReference>
<dbReference type="GO" id="GO:0005737">
    <property type="term" value="C:cytoplasm"/>
    <property type="evidence" value="ECO:0007669"/>
    <property type="project" value="UniProtKB-SubCell"/>
</dbReference>
<sequence>MPGKRLRLVRSSTSFDDMNVFNEPLPPPKLRTKMKPPCYPTKILTEDDDVPQSAIMTLPSPSMKENDQGHTGNFLDRCYYCKKILDENDNIYMYSSLRAFCSSECRDRQIIVDKLLWKRSGR</sequence>
<dbReference type="GO" id="GO:0008270">
    <property type="term" value="F:zinc ion binding"/>
    <property type="evidence" value="ECO:0007669"/>
    <property type="project" value="UniProtKB-KW"/>
</dbReference>